<keyword evidence="7" id="KW-1278">Translocase</keyword>
<keyword evidence="6 9" id="KW-0067">ATP-binding</keyword>
<dbReference type="PANTHER" id="PTHR43776">
    <property type="entry name" value="TRANSPORT ATP-BINDING PROTEIN"/>
    <property type="match status" value="1"/>
</dbReference>
<dbReference type="Gene3D" id="3.40.50.300">
    <property type="entry name" value="P-loop containing nucleotide triphosphate hydrolases"/>
    <property type="match status" value="1"/>
</dbReference>
<evidence type="ECO:0000256" key="2">
    <source>
        <dbReference type="ARBA" id="ARBA00022448"/>
    </source>
</evidence>
<protein>
    <submittedName>
        <fullName evidence="9">Peptide/nickel transport system ATP-binding protein</fullName>
    </submittedName>
</protein>
<keyword evidence="2" id="KW-0813">Transport</keyword>
<keyword evidence="8" id="KW-0472">Membrane</keyword>
<accession>A0A1I4VV56</accession>
<dbReference type="EMBL" id="FOVC01000002">
    <property type="protein sequence ID" value="SFN05050.1"/>
    <property type="molecule type" value="Genomic_DNA"/>
</dbReference>
<evidence type="ECO:0000256" key="8">
    <source>
        <dbReference type="ARBA" id="ARBA00023136"/>
    </source>
</evidence>
<sequence length="76" mass="8543">MLQLKILLLDDPISTLDMSIQAEMLNVLNILKSVSRVTIVLISRDPDVIGHMFSRAIHMAASHIDEREVADSYPLK</sequence>
<dbReference type="InterPro" id="IPR050319">
    <property type="entry name" value="ABC_transp_ATP-bind"/>
</dbReference>
<dbReference type="GO" id="GO:0005886">
    <property type="term" value="C:plasma membrane"/>
    <property type="evidence" value="ECO:0007669"/>
    <property type="project" value="UniProtKB-SubCell"/>
</dbReference>
<evidence type="ECO:0000256" key="7">
    <source>
        <dbReference type="ARBA" id="ARBA00022967"/>
    </source>
</evidence>
<dbReference type="AlphaFoldDB" id="A0A1I4VV56"/>
<evidence type="ECO:0000256" key="4">
    <source>
        <dbReference type="ARBA" id="ARBA00022519"/>
    </source>
</evidence>
<proteinExistence type="predicted"/>
<dbReference type="SUPFAM" id="SSF52540">
    <property type="entry name" value="P-loop containing nucleoside triphosphate hydrolases"/>
    <property type="match status" value="1"/>
</dbReference>
<dbReference type="GO" id="GO:0005524">
    <property type="term" value="F:ATP binding"/>
    <property type="evidence" value="ECO:0007669"/>
    <property type="project" value="UniProtKB-KW"/>
</dbReference>
<dbReference type="Proteomes" id="UP000242222">
    <property type="component" value="Unassembled WGS sequence"/>
</dbReference>
<keyword evidence="5" id="KW-0547">Nucleotide-binding</keyword>
<name>A0A1I4VV56_9GAMM</name>
<evidence type="ECO:0000256" key="1">
    <source>
        <dbReference type="ARBA" id="ARBA00004417"/>
    </source>
</evidence>
<keyword evidence="3" id="KW-1003">Cell membrane</keyword>
<evidence type="ECO:0000313" key="10">
    <source>
        <dbReference type="Proteomes" id="UP000242222"/>
    </source>
</evidence>
<reference evidence="10" key="1">
    <citation type="submission" date="2016-10" db="EMBL/GenBank/DDBJ databases">
        <authorList>
            <person name="Varghese N."/>
            <person name="Submissions S."/>
        </authorList>
    </citation>
    <scope>NUCLEOTIDE SEQUENCE [LARGE SCALE GENOMIC DNA]</scope>
    <source>
        <strain evidence="10">N6PO6</strain>
    </source>
</reference>
<dbReference type="PANTHER" id="PTHR43776:SF15">
    <property type="entry name" value="GLUTATHIONE IMPORT ATP-BINDING PROTEIN GSIA"/>
    <property type="match status" value="1"/>
</dbReference>
<organism evidence="9 10">
    <name type="scientific">Izhakiella capsodis</name>
    <dbReference type="NCBI Taxonomy" id="1367852"/>
    <lineage>
        <taxon>Bacteria</taxon>
        <taxon>Pseudomonadati</taxon>
        <taxon>Pseudomonadota</taxon>
        <taxon>Gammaproteobacteria</taxon>
        <taxon>Enterobacterales</taxon>
        <taxon>Erwiniaceae</taxon>
        <taxon>Izhakiella</taxon>
    </lineage>
</organism>
<evidence type="ECO:0000256" key="3">
    <source>
        <dbReference type="ARBA" id="ARBA00022475"/>
    </source>
</evidence>
<evidence type="ECO:0000256" key="6">
    <source>
        <dbReference type="ARBA" id="ARBA00022840"/>
    </source>
</evidence>
<dbReference type="InterPro" id="IPR027417">
    <property type="entry name" value="P-loop_NTPase"/>
</dbReference>
<comment type="subcellular location">
    <subcellularLocation>
        <location evidence="1">Cell inner membrane</location>
        <topology evidence="1">Peripheral membrane protein</topology>
    </subcellularLocation>
</comment>
<keyword evidence="10" id="KW-1185">Reference proteome</keyword>
<evidence type="ECO:0000313" key="9">
    <source>
        <dbReference type="EMBL" id="SFN05050.1"/>
    </source>
</evidence>
<gene>
    <name evidence="9" type="ORF">SAMN05216516_10298</name>
</gene>
<evidence type="ECO:0000256" key="5">
    <source>
        <dbReference type="ARBA" id="ARBA00022741"/>
    </source>
</evidence>
<dbReference type="STRING" id="1367852.SAMN05216516_10298"/>
<keyword evidence="4" id="KW-0997">Cell inner membrane</keyword>